<evidence type="ECO:0000313" key="3">
    <source>
        <dbReference type="Proteomes" id="UP001234178"/>
    </source>
</evidence>
<feature type="chain" id="PRO_5045363076" evidence="1">
    <location>
        <begin position="25"/>
        <end position="103"/>
    </location>
</feature>
<comment type="caution">
    <text evidence="2">The sequence shown here is derived from an EMBL/GenBank/DDBJ whole genome shotgun (WGS) entry which is preliminary data.</text>
</comment>
<proteinExistence type="predicted"/>
<accession>A0ABQ9ZXI6</accession>
<organism evidence="2 3">
    <name type="scientific">Daphnia magna</name>
    <dbReference type="NCBI Taxonomy" id="35525"/>
    <lineage>
        <taxon>Eukaryota</taxon>
        <taxon>Metazoa</taxon>
        <taxon>Ecdysozoa</taxon>
        <taxon>Arthropoda</taxon>
        <taxon>Crustacea</taxon>
        <taxon>Branchiopoda</taxon>
        <taxon>Diplostraca</taxon>
        <taxon>Cladocera</taxon>
        <taxon>Anomopoda</taxon>
        <taxon>Daphniidae</taxon>
        <taxon>Daphnia</taxon>
    </lineage>
</organism>
<sequence>MEEKRTWKLPRSPCPCSLLVPLLAILVPYQGPSPARRVQPVRCFRPPVGLHLPAVFPIPSFYPPCPRKFKRKKLCLTGGSSIPFQVEKTHVNLLEPMAARALE</sequence>
<reference evidence="2 3" key="1">
    <citation type="journal article" date="2023" name="Nucleic Acids Res.">
        <title>The hologenome of Daphnia magna reveals possible DNA methylation and microbiome-mediated evolution of the host genome.</title>
        <authorList>
            <person name="Chaturvedi A."/>
            <person name="Li X."/>
            <person name="Dhandapani V."/>
            <person name="Marshall H."/>
            <person name="Kissane S."/>
            <person name="Cuenca-Cambronero M."/>
            <person name="Asole G."/>
            <person name="Calvet F."/>
            <person name="Ruiz-Romero M."/>
            <person name="Marangio P."/>
            <person name="Guigo R."/>
            <person name="Rago D."/>
            <person name="Mirbahai L."/>
            <person name="Eastwood N."/>
            <person name="Colbourne J.K."/>
            <person name="Zhou J."/>
            <person name="Mallon E."/>
            <person name="Orsini L."/>
        </authorList>
    </citation>
    <scope>NUCLEOTIDE SEQUENCE [LARGE SCALE GENOMIC DNA]</scope>
    <source>
        <strain evidence="2">LRV0_1</strain>
    </source>
</reference>
<evidence type="ECO:0000313" key="2">
    <source>
        <dbReference type="EMBL" id="KAK4017259.1"/>
    </source>
</evidence>
<keyword evidence="1" id="KW-0732">Signal</keyword>
<evidence type="ECO:0000256" key="1">
    <source>
        <dbReference type="SAM" id="SignalP"/>
    </source>
</evidence>
<protein>
    <submittedName>
        <fullName evidence="2">Uncharacterized protein</fullName>
    </submittedName>
</protein>
<dbReference type="EMBL" id="JAOYFB010000005">
    <property type="protein sequence ID" value="KAK4017259.1"/>
    <property type="molecule type" value="Genomic_DNA"/>
</dbReference>
<name>A0ABQ9ZXI6_9CRUS</name>
<dbReference type="Proteomes" id="UP001234178">
    <property type="component" value="Unassembled WGS sequence"/>
</dbReference>
<keyword evidence="3" id="KW-1185">Reference proteome</keyword>
<feature type="signal peptide" evidence="1">
    <location>
        <begin position="1"/>
        <end position="24"/>
    </location>
</feature>
<gene>
    <name evidence="2" type="ORF">OUZ56_032206</name>
</gene>